<dbReference type="AlphaFoldDB" id="A0A5B0A359"/>
<gene>
    <name evidence="2" type="ORF">FGF04_33280</name>
</gene>
<dbReference type="RefSeq" id="WP_149515117.1">
    <property type="nucleotide sequence ID" value="NZ_VDFC01000066.1"/>
</dbReference>
<proteinExistence type="predicted"/>
<feature type="compositionally biased region" description="Basic and acidic residues" evidence="1">
    <location>
        <begin position="19"/>
        <end position="46"/>
    </location>
</feature>
<keyword evidence="3" id="KW-1185">Reference proteome</keyword>
<reference evidence="2 3" key="1">
    <citation type="submission" date="2019-05" db="EMBL/GenBank/DDBJ databases">
        <authorList>
            <person name="Hariharan J."/>
            <person name="Choudoir M.J."/>
            <person name="Diebold P."/>
            <person name="Panke-Buisse K."/>
            <person name="Buckley D.H."/>
        </authorList>
    </citation>
    <scope>NUCLEOTIDE SEQUENCE [LARGE SCALE GENOMIC DNA]</scope>
    <source>
        <strain evidence="2 3">SUN51</strain>
    </source>
</reference>
<sequence length="109" mass="11189">MQVAQDGPSVVAEVGAGAPDEHQQVEQRLAGEQERGGDRSADRGIEQDAVQVQGSPGRRGRTARDGAGVAGSAREGAEVERAQFRAGQSSEYGGHVGGPGVRGRQLQAA</sequence>
<accession>A0A5B0A359</accession>
<protein>
    <submittedName>
        <fullName evidence="2">Uncharacterized protein</fullName>
    </submittedName>
</protein>
<organism evidence="2 3">
    <name type="scientific">Streptomyces apricus</name>
    <dbReference type="NCBI Taxonomy" id="1828112"/>
    <lineage>
        <taxon>Bacteria</taxon>
        <taxon>Bacillati</taxon>
        <taxon>Actinomycetota</taxon>
        <taxon>Actinomycetes</taxon>
        <taxon>Kitasatosporales</taxon>
        <taxon>Streptomycetaceae</taxon>
        <taxon>Streptomyces</taxon>
    </lineage>
</organism>
<feature type="region of interest" description="Disordered" evidence="1">
    <location>
        <begin position="1"/>
        <end position="109"/>
    </location>
</feature>
<dbReference type="Proteomes" id="UP000324965">
    <property type="component" value="Unassembled WGS sequence"/>
</dbReference>
<evidence type="ECO:0000313" key="3">
    <source>
        <dbReference type="Proteomes" id="UP000324965"/>
    </source>
</evidence>
<name>A0A5B0A359_9ACTN</name>
<comment type="caution">
    <text evidence="2">The sequence shown here is derived from an EMBL/GenBank/DDBJ whole genome shotgun (WGS) entry which is preliminary data.</text>
</comment>
<dbReference type="EMBL" id="VDFC01000066">
    <property type="protein sequence ID" value="KAA0924113.1"/>
    <property type="molecule type" value="Genomic_DNA"/>
</dbReference>
<evidence type="ECO:0000256" key="1">
    <source>
        <dbReference type="SAM" id="MobiDB-lite"/>
    </source>
</evidence>
<evidence type="ECO:0000313" key="2">
    <source>
        <dbReference type="EMBL" id="KAA0924113.1"/>
    </source>
</evidence>